<dbReference type="InterPro" id="IPR036191">
    <property type="entry name" value="RRF_sf"/>
</dbReference>
<dbReference type="SUPFAM" id="SSF81301">
    <property type="entry name" value="Nucleotidyltransferase"/>
    <property type="match status" value="1"/>
</dbReference>
<dbReference type="InterPro" id="IPR043519">
    <property type="entry name" value="NT_sf"/>
</dbReference>
<accession>A0A804NHL3</accession>
<protein>
    <recommendedName>
        <fullName evidence="1">Poly(A) polymerase nucleotidyltransferase domain-containing protein</fullName>
    </recommendedName>
</protein>
<dbReference type="InterPro" id="IPR029044">
    <property type="entry name" value="Nucleotide-diphossugar_trans"/>
</dbReference>
<dbReference type="GO" id="GO:1990817">
    <property type="term" value="F:poly(A) RNA polymerase activity"/>
    <property type="evidence" value="ECO:0000318"/>
    <property type="project" value="GO_Central"/>
</dbReference>
<proteinExistence type="predicted"/>
<dbReference type="CDD" id="cd05402">
    <property type="entry name" value="NT_PAP_TUTase"/>
    <property type="match status" value="1"/>
</dbReference>
<dbReference type="Pfam" id="PF20750">
    <property type="entry name" value="PAP_NTPase"/>
    <property type="match status" value="1"/>
</dbReference>
<reference evidence="2" key="3">
    <citation type="submission" date="2021-05" db="UniProtKB">
        <authorList>
            <consortium name="EnsemblPlants"/>
        </authorList>
    </citation>
    <scope>IDENTIFICATION</scope>
    <source>
        <strain evidence="2">cv. B73</strain>
    </source>
</reference>
<dbReference type="AlphaFoldDB" id="A0A804NHL3"/>
<dbReference type="EnsemblPlants" id="Zm00001eb161150_T001">
    <property type="protein sequence ID" value="Zm00001eb161150_P001"/>
    <property type="gene ID" value="Zm00001eb161150"/>
</dbReference>
<dbReference type="PANTHER" id="PTHR10682:SF10">
    <property type="entry name" value="POLYNUCLEOTIDE ADENYLYLTRANSFERASE"/>
    <property type="match status" value="1"/>
</dbReference>
<feature type="domain" description="Poly(A) polymerase nucleotidyltransferase" evidence="1">
    <location>
        <begin position="32"/>
        <end position="171"/>
    </location>
</feature>
<dbReference type="Gene3D" id="1.10.132.20">
    <property type="entry name" value="Ribosome-recycling factor"/>
    <property type="match status" value="1"/>
</dbReference>
<dbReference type="GO" id="GO:0005634">
    <property type="term" value="C:nucleus"/>
    <property type="evidence" value="ECO:0000318"/>
    <property type="project" value="GO_Central"/>
</dbReference>
<sequence>MSKVKNNNGYHGVTEPISLSGPTEKYLMQTAEVEKTVKAWIKKATRISRYGEQFVHEANAKIFTFGSYRLRVHGPGADIDTLCVGPRHATRNEYFFRWLHDILAEMPEVSELHPVPDAHVPVLGFKINGVSIDLLYANLAHAVIPEKAGAYEHQDCHRMRARAVNGAREEDEAGRRIRGGGTHAVNGRIEPAVVRTRAEARAVQCVQDATAQMDVIVTTLSRELSKLQPARATRGMLDHIMVENASVKVALNRIAVVSILDAHTLIAELDSLKVSGDVWFGPGITLKACLTTSWWNQHGLGGDNVFGSCRPLHNGLVSLMHWSGKGKPWDRLDAGKPCALDHTWKAYDLYIGENDSSSASASSG</sequence>
<evidence type="ECO:0000313" key="3">
    <source>
        <dbReference type="Proteomes" id="UP000007305"/>
    </source>
</evidence>
<dbReference type="Gramene" id="Zm00001eb161150_T001">
    <property type="protein sequence ID" value="Zm00001eb161150_P001"/>
    <property type="gene ID" value="Zm00001eb161150"/>
</dbReference>
<evidence type="ECO:0000313" key="2">
    <source>
        <dbReference type="EnsemblPlants" id="Zm00001eb161150_P001"/>
    </source>
</evidence>
<keyword evidence="3" id="KW-1185">Reference proteome</keyword>
<dbReference type="SUPFAM" id="SSF53448">
    <property type="entry name" value="Nucleotide-diphospho-sugar transferases"/>
    <property type="match status" value="1"/>
</dbReference>
<dbReference type="InParanoid" id="A0A804NHL3"/>
<dbReference type="InterPro" id="IPR048840">
    <property type="entry name" value="PolA_pol_NTPase"/>
</dbReference>
<name>A0A804NHL3_MAIZE</name>
<dbReference type="Gene3D" id="3.30.460.10">
    <property type="entry name" value="Beta Polymerase, domain 2"/>
    <property type="match status" value="1"/>
</dbReference>
<dbReference type="SUPFAM" id="SSF55194">
    <property type="entry name" value="Ribosome recycling factor, RRF"/>
    <property type="match status" value="1"/>
</dbReference>
<organism evidence="2 3">
    <name type="scientific">Zea mays</name>
    <name type="common">Maize</name>
    <dbReference type="NCBI Taxonomy" id="4577"/>
    <lineage>
        <taxon>Eukaryota</taxon>
        <taxon>Viridiplantae</taxon>
        <taxon>Streptophyta</taxon>
        <taxon>Embryophyta</taxon>
        <taxon>Tracheophyta</taxon>
        <taxon>Spermatophyta</taxon>
        <taxon>Magnoliopsida</taxon>
        <taxon>Liliopsida</taxon>
        <taxon>Poales</taxon>
        <taxon>Poaceae</taxon>
        <taxon>PACMAD clade</taxon>
        <taxon>Panicoideae</taxon>
        <taxon>Andropogonodae</taxon>
        <taxon>Andropogoneae</taxon>
        <taxon>Tripsacinae</taxon>
        <taxon>Zea</taxon>
    </lineage>
</organism>
<reference evidence="3" key="1">
    <citation type="submission" date="2015-12" db="EMBL/GenBank/DDBJ databases">
        <title>Update maize B73 reference genome by single molecule sequencing technologies.</title>
        <authorList>
            <consortium name="Maize Genome Sequencing Project"/>
            <person name="Ware D."/>
        </authorList>
    </citation>
    <scope>NUCLEOTIDE SEQUENCE [LARGE SCALE GENOMIC DNA]</scope>
    <source>
        <strain evidence="3">cv. B73</strain>
    </source>
</reference>
<reference evidence="2" key="2">
    <citation type="submission" date="2019-07" db="EMBL/GenBank/DDBJ databases">
        <authorList>
            <person name="Seetharam A."/>
            <person name="Woodhouse M."/>
            <person name="Cannon E."/>
        </authorList>
    </citation>
    <scope>NUCLEOTIDE SEQUENCE [LARGE SCALE GENOMIC DNA]</scope>
    <source>
        <strain evidence="2">cv. B73</strain>
    </source>
</reference>
<dbReference type="Proteomes" id="UP000007305">
    <property type="component" value="Chromosome 3"/>
</dbReference>
<evidence type="ECO:0000259" key="1">
    <source>
        <dbReference type="Pfam" id="PF20750"/>
    </source>
</evidence>
<dbReference type="FunFam" id="3.30.460.10:FF:000027">
    <property type="entry name" value="Poly(A) polymerase PAP"/>
    <property type="match status" value="1"/>
</dbReference>
<dbReference type="PANTHER" id="PTHR10682">
    <property type="entry name" value="POLY A POLYMERASE"/>
    <property type="match status" value="1"/>
</dbReference>